<evidence type="ECO:0000256" key="2">
    <source>
        <dbReference type="ARBA" id="ARBA00005297"/>
    </source>
</evidence>
<gene>
    <name evidence="8" type="ORF">FHX42_004517</name>
</gene>
<feature type="compositionally biased region" description="Pro residues" evidence="6">
    <location>
        <begin position="15"/>
        <end position="26"/>
    </location>
</feature>
<sequence length="416" mass="44975">MTVRTREIRPGDPSYHPPLPELPPTHEPVSWIRDGDGLVGWGELDRVHTSGPARFAEADRWWRSMRARMGIDDEVRIAGTGPVAFASLSFDADPGTSVITIPRVVVGQRNGVRWITTVGDYEPESAPPIRRPGTIRYGDGHVASTAYRAAVAESVRRMREPGGASKIVLAHDLLAATSRPLDSRFLLRNLATRHPNCWTFAVDGLVGATPELLLRREGSDVHSQVLAGTTWPRDSTDAELLAKELLSSAKNQREHVHAVNSLATSLRPFCEELSVSDAPEVLRLRNVMHLASTVSGRLERSGDAESTLLRLVGAVHPTAAVGGTPTEQAVRLIGELEGMDRGRYAGPVGWVDGADNGEFGIALRCARIEDPGGTDRASTLRLFAGCGIVADSDPDEETAEAQAKLLPIREALEGLR</sequence>
<proteinExistence type="inferred from homology"/>
<keyword evidence="4 8" id="KW-0413">Isomerase</keyword>
<dbReference type="PANTHER" id="PTHR42839:SF2">
    <property type="entry name" value="ISOCHORISMATE SYNTHASE ENTC"/>
    <property type="match status" value="1"/>
</dbReference>
<dbReference type="GO" id="GO:0008909">
    <property type="term" value="F:isochorismate synthase activity"/>
    <property type="evidence" value="ECO:0007669"/>
    <property type="project" value="UniProtKB-EC"/>
</dbReference>
<dbReference type="SUPFAM" id="SSF56322">
    <property type="entry name" value="ADC synthase"/>
    <property type="match status" value="1"/>
</dbReference>
<keyword evidence="9" id="KW-1185">Reference proteome</keyword>
<evidence type="ECO:0000313" key="9">
    <source>
        <dbReference type="Proteomes" id="UP000569329"/>
    </source>
</evidence>
<dbReference type="AlphaFoldDB" id="A0A839E1I2"/>
<accession>A0A839E1I2</accession>
<dbReference type="PANTHER" id="PTHR42839">
    <property type="entry name" value="ISOCHORISMATE SYNTHASE ENTC"/>
    <property type="match status" value="1"/>
</dbReference>
<dbReference type="Gene3D" id="3.60.120.10">
    <property type="entry name" value="Anthranilate synthase"/>
    <property type="match status" value="1"/>
</dbReference>
<name>A0A839E1I2_9PSEU</name>
<evidence type="ECO:0000256" key="5">
    <source>
        <dbReference type="ARBA" id="ARBA00041564"/>
    </source>
</evidence>
<evidence type="ECO:0000256" key="6">
    <source>
        <dbReference type="SAM" id="MobiDB-lite"/>
    </source>
</evidence>
<protein>
    <recommendedName>
        <fullName evidence="3">isochorismate synthase</fullName>
        <ecNumber evidence="3">5.4.4.2</ecNumber>
    </recommendedName>
    <alternativeName>
        <fullName evidence="5">Isochorismate mutase</fullName>
    </alternativeName>
</protein>
<evidence type="ECO:0000313" key="8">
    <source>
        <dbReference type="EMBL" id="MBA8827133.1"/>
    </source>
</evidence>
<reference evidence="8 9" key="1">
    <citation type="submission" date="2020-07" db="EMBL/GenBank/DDBJ databases">
        <title>Sequencing the genomes of 1000 actinobacteria strains.</title>
        <authorList>
            <person name="Klenk H.-P."/>
        </authorList>
    </citation>
    <scope>NUCLEOTIDE SEQUENCE [LARGE SCALE GENOMIC DNA]</scope>
    <source>
        <strain evidence="8 9">DSM 45975</strain>
    </source>
</reference>
<organism evidence="8 9">
    <name type="scientific">Halosaccharopolyspora lacisalsi</name>
    <dbReference type="NCBI Taxonomy" id="1000566"/>
    <lineage>
        <taxon>Bacteria</taxon>
        <taxon>Bacillati</taxon>
        <taxon>Actinomycetota</taxon>
        <taxon>Actinomycetes</taxon>
        <taxon>Pseudonocardiales</taxon>
        <taxon>Pseudonocardiaceae</taxon>
        <taxon>Halosaccharopolyspora</taxon>
    </lineage>
</organism>
<dbReference type="EMBL" id="JACGWZ010000007">
    <property type="protein sequence ID" value="MBA8827133.1"/>
    <property type="molecule type" value="Genomic_DNA"/>
</dbReference>
<feature type="compositionally biased region" description="Basic and acidic residues" evidence="6">
    <location>
        <begin position="1"/>
        <end position="10"/>
    </location>
</feature>
<dbReference type="Pfam" id="PF00425">
    <property type="entry name" value="Chorismate_bind"/>
    <property type="match status" value="1"/>
</dbReference>
<dbReference type="Proteomes" id="UP000569329">
    <property type="component" value="Unassembled WGS sequence"/>
</dbReference>
<feature type="region of interest" description="Disordered" evidence="6">
    <location>
        <begin position="1"/>
        <end position="26"/>
    </location>
</feature>
<dbReference type="NCBIfam" id="TIGR00543">
    <property type="entry name" value="isochor_syn"/>
    <property type="match status" value="1"/>
</dbReference>
<evidence type="ECO:0000256" key="1">
    <source>
        <dbReference type="ARBA" id="ARBA00000799"/>
    </source>
</evidence>
<evidence type="ECO:0000256" key="4">
    <source>
        <dbReference type="ARBA" id="ARBA00023235"/>
    </source>
</evidence>
<dbReference type="InterPro" id="IPR015890">
    <property type="entry name" value="Chorismate_C"/>
</dbReference>
<dbReference type="InterPro" id="IPR004561">
    <property type="entry name" value="IsoChor_synthase"/>
</dbReference>
<evidence type="ECO:0000259" key="7">
    <source>
        <dbReference type="Pfam" id="PF00425"/>
    </source>
</evidence>
<comment type="similarity">
    <text evidence="2">Belongs to the isochorismate synthase family.</text>
</comment>
<dbReference type="InterPro" id="IPR005801">
    <property type="entry name" value="ADC_synthase"/>
</dbReference>
<comment type="catalytic activity">
    <reaction evidence="1">
        <text>chorismate = isochorismate</text>
        <dbReference type="Rhea" id="RHEA:18985"/>
        <dbReference type="ChEBI" id="CHEBI:29748"/>
        <dbReference type="ChEBI" id="CHEBI:29780"/>
        <dbReference type="EC" id="5.4.4.2"/>
    </reaction>
</comment>
<dbReference type="EC" id="5.4.4.2" evidence="3"/>
<evidence type="ECO:0000256" key="3">
    <source>
        <dbReference type="ARBA" id="ARBA00012824"/>
    </source>
</evidence>
<comment type="caution">
    <text evidence="8">The sequence shown here is derived from an EMBL/GenBank/DDBJ whole genome shotgun (WGS) entry which is preliminary data.</text>
</comment>
<feature type="domain" description="Chorismate-utilising enzyme C-terminal" evidence="7">
    <location>
        <begin position="145"/>
        <end position="404"/>
    </location>
</feature>